<dbReference type="CDD" id="cd01324">
    <property type="entry name" value="cbb3_Oxidase_CcoQ"/>
    <property type="match status" value="1"/>
</dbReference>
<evidence type="ECO:0000256" key="1">
    <source>
        <dbReference type="SAM" id="MobiDB-lite"/>
    </source>
</evidence>
<keyword evidence="4" id="KW-1185">Reference proteome</keyword>
<gene>
    <name evidence="3" type="ORF">SAMN05428998_11421</name>
</gene>
<reference evidence="3 4" key="1">
    <citation type="submission" date="2017-04" db="EMBL/GenBank/DDBJ databases">
        <authorList>
            <person name="Afonso C.L."/>
            <person name="Miller P.J."/>
            <person name="Scott M.A."/>
            <person name="Spackman E."/>
            <person name="Goraichik I."/>
            <person name="Dimitrov K.M."/>
            <person name="Suarez D.L."/>
            <person name="Swayne D.E."/>
        </authorList>
    </citation>
    <scope>NUCLEOTIDE SEQUENCE [LARGE SCALE GENOMIC DNA]</scope>
    <source>
        <strain evidence="3 4">USBA 355</strain>
    </source>
</reference>
<feature type="transmembrane region" description="Helical" evidence="2">
    <location>
        <begin position="12"/>
        <end position="29"/>
    </location>
</feature>
<organism evidence="3 4">
    <name type="scientific">Tistlia consotensis USBA 355</name>
    <dbReference type="NCBI Taxonomy" id="560819"/>
    <lineage>
        <taxon>Bacteria</taxon>
        <taxon>Pseudomonadati</taxon>
        <taxon>Pseudomonadota</taxon>
        <taxon>Alphaproteobacteria</taxon>
        <taxon>Rhodospirillales</taxon>
        <taxon>Rhodovibrionaceae</taxon>
        <taxon>Tistlia</taxon>
    </lineage>
</organism>
<keyword evidence="2" id="KW-0472">Membrane</keyword>
<evidence type="ECO:0000256" key="2">
    <source>
        <dbReference type="SAM" id="Phobius"/>
    </source>
</evidence>
<accession>A0A1Y6C1E9</accession>
<feature type="region of interest" description="Disordered" evidence="1">
    <location>
        <begin position="40"/>
        <end position="67"/>
    </location>
</feature>
<keyword evidence="2" id="KW-0812">Transmembrane</keyword>
<protein>
    <submittedName>
        <fullName evidence="3">Cytochrome c oxidase cbb3-type subunit 4</fullName>
    </submittedName>
</protein>
<dbReference type="STRING" id="560819.SAMN05428998_11421"/>
<evidence type="ECO:0000313" key="4">
    <source>
        <dbReference type="Proteomes" id="UP000192917"/>
    </source>
</evidence>
<dbReference type="EMBL" id="FWZX01000014">
    <property type="protein sequence ID" value="SMF40466.1"/>
    <property type="molecule type" value="Genomic_DNA"/>
</dbReference>
<dbReference type="Pfam" id="PF05545">
    <property type="entry name" value="FixQ"/>
    <property type="match status" value="1"/>
</dbReference>
<sequence length="67" mass="8007">MEELSHFMRNLWVVWLMAIFVGIVAWAYWPSRRRRQSLQEQANIPLRDDEDDVPPARGQSQGDRRPK</sequence>
<keyword evidence="2" id="KW-1133">Transmembrane helix</keyword>
<dbReference type="InterPro" id="IPR008621">
    <property type="entry name" value="Cbb3-typ_cyt_oxidase_comp"/>
</dbReference>
<proteinExistence type="predicted"/>
<dbReference type="RefSeq" id="WP_085123850.1">
    <property type="nucleotide sequence ID" value="NZ_FWZX01000014.1"/>
</dbReference>
<dbReference type="Proteomes" id="UP000192917">
    <property type="component" value="Unassembled WGS sequence"/>
</dbReference>
<dbReference type="AlphaFoldDB" id="A0A1Y6C1E9"/>
<evidence type="ECO:0000313" key="3">
    <source>
        <dbReference type="EMBL" id="SMF40466.1"/>
    </source>
</evidence>
<name>A0A1Y6C1E9_9PROT</name>